<feature type="region of interest" description="Disordered" evidence="9">
    <location>
        <begin position="74"/>
        <end position="148"/>
    </location>
</feature>
<evidence type="ECO:0000256" key="1">
    <source>
        <dbReference type="ARBA" id="ARBA00004123"/>
    </source>
</evidence>
<evidence type="ECO:0000256" key="4">
    <source>
        <dbReference type="ARBA" id="ARBA00022771"/>
    </source>
</evidence>
<dbReference type="PANTHER" id="PTHR12999">
    <property type="entry name" value="ZINC FINGER RAN-BINDING DOMAIN-CONTAINING PROTEIN 2 ZRANB2-RELATED"/>
    <property type="match status" value="1"/>
</dbReference>
<comment type="subcellular location">
    <subcellularLocation>
        <location evidence="1">Nucleus</location>
    </subcellularLocation>
</comment>
<dbReference type="SUPFAM" id="SSF90209">
    <property type="entry name" value="Ran binding protein zinc finger-like"/>
    <property type="match status" value="2"/>
</dbReference>
<keyword evidence="4 8" id="KW-0863">Zinc-finger</keyword>
<dbReference type="PANTHER" id="PTHR12999:SF17">
    <property type="entry name" value="ZINC FINGER RAN-BINDING DOMAIN-CONTAINING PROTEIN 2"/>
    <property type="match status" value="1"/>
</dbReference>
<organism evidence="11 12">
    <name type="scientific">Prototheca wickerhamii</name>
    <dbReference type="NCBI Taxonomy" id="3111"/>
    <lineage>
        <taxon>Eukaryota</taxon>
        <taxon>Viridiplantae</taxon>
        <taxon>Chlorophyta</taxon>
        <taxon>core chlorophytes</taxon>
        <taxon>Trebouxiophyceae</taxon>
        <taxon>Chlorellales</taxon>
        <taxon>Chlorellaceae</taxon>
        <taxon>Prototheca</taxon>
    </lineage>
</organism>
<gene>
    <name evidence="11" type="ORF">QBZ16_004182</name>
</gene>
<comment type="caution">
    <text evidence="11">The sequence shown here is derived from an EMBL/GenBank/DDBJ whole genome shotgun (WGS) entry which is preliminary data.</text>
</comment>
<evidence type="ECO:0000256" key="6">
    <source>
        <dbReference type="ARBA" id="ARBA00022884"/>
    </source>
</evidence>
<proteinExistence type="predicted"/>
<dbReference type="PROSITE" id="PS01358">
    <property type="entry name" value="ZF_RANBP2_1"/>
    <property type="match status" value="1"/>
</dbReference>
<dbReference type="EMBL" id="JASFZW010000005">
    <property type="protein sequence ID" value="KAK2078313.1"/>
    <property type="molecule type" value="Genomic_DNA"/>
</dbReference>
<name>A0AAD9IIQ9_PROWI</name>
<evidence type="ECO:0000256" key="7">
    <source>
        <dbReference type="ARBA" id="ARBA00023242"/>
    </source>
</evidence>
<accession>A0AAD9IIQ9</accession>
<feature type="domain" description="RanBP2-type" evidence="10">
    <location>
        <begin position="50"/>
        <end position="79"/>
    </location>
</feature>
<protein>
    <recommendedName>
        <fullName evidence="10">RanBP2-type domain-containing protein</fullName>
    </recommendedName>
</protein>
<keyword evidence="3" id="KW-0677">Repeat</keyword>
<feature type="compositionally biased region" description="Basic and acidic residues" evidence="9">
    <location>
        <begin position="132"/>
        <end position="148"/>
    </location>
</feature>
<dbReference type="Proteomes" id="UP001255856">
    <property type="component" value="Unassembled WGS sequence"/>
</dbReference>
<dbReference type="GO" id="GO:0003723">
    <property type="term" value="F:RNA binding"/>
    <property type="evidence" value="ECO:0007669"/>
    <property type="project" value="UniProtKB-KW"/>
</dbReference>
<feature type="domain" description="RanBP2-type" evidence="10">
    <location>
        <begin position="1"/>
        <end position="29"/>
    </location>
</feature>
<reference evidence="11" key="1">
    <citation type="submission" date="2021-01" db="EMBL/GenBank/DDBJ databases">
        <authorList>
            <person name="Eckstrom K.M.E."/>
        </authorList>
    </citation>
    <scope>NUCLEOTIDE SEQUENCE</scope>
    <source>
        <strain evidence="11">UVCC 0001</strain>
    </source>
</reference>
<keyword evidence="7" id="KW-0539">Nucleus</keyword>
<evidence type="ECO:0000313" key="11">
    <source>
        <dbReference type="EMBL" id="KAK2078313.1"/>
    </source>
</evidence>
<evidence type="ECO:0000256" key="3">
    <source>
        <dbReference type="ARBA" id="ARBA00022737"/>
    </source>
</evidence>
<keyword evidence="2" id="KW-0479">Metal-binding</keyword>
<dbReference type="InterPro" id="IPR036443">
    <property type="entry name" value="Znf_RanBP2_sf"/>
</dbReference>
<dbReference type="GO" id="GO:0008270">
    <property type="term" value="F:zinc ion binding"/>
    <property type="evidence" value="ECO:0007669"/>
    <property type="project" value="UniProtKB-KW"/>
</dbReference>
<keyword evidence="6" id="KW-0694">RNA-binding</keyword>
<dbReference type="PROSITE" id="PS50199">
    <property type="entry name" value="ZF_RANBP2_2"/>
    <property type="match status" value="2"/>
</dbReference>
<sequence length="148" mass="16318">MGDWPCPSCGNNCFGWRDKCNRCGASKAGAGGDPPRGVAAAPQGPPGLFTADDWACSACGNVNWARRAQCNQCNAPKPGTMDLRREGAAGGFRELDPAEAEEARRRRREREANEEYDEFGRRRRGGGSGRDQGGRRERSRSPRRQERY</sequence>
<evidence type="ECO:0000313" key="12">
    <source>
        <dbReference type="Proteomes" id="UP001255856"/>
    </source>
</evidence>
<keyword evidence="12" id="KW-1185">Reference proteome</keyword>
<keyword evidence="5" id="KW-0862">Zinc</keyword>
<dbReference type="Gene3D" id="4.10.1060.10">
    <property type="entry name" value="Zinc finger, RanBP2-type"/>
    <property type="match status" value="2"/>
</dbReference>
<dbReference type="SMART" id="SM00547">
    <property type="entry name" value="ZnF_RBZ"/>
    <property type="match status" value="2"/>
</dbReference>
<evidence type="ECO:0000256" key="2">
    <source>
        <dbReference type="ARBA" id="ARBA00022723"/>
    </source>
</evidence>
<dbReference type="InterPro" id="IPR001876">
    <property type="entry name" value="Znf_RanBP2"/>
</dbReference>
<dbReference type="GO" id="GO:0005634">
    <property type="term" value="C:nucleus"/>
    <property type="evidence" value="ECO:0007669"/>
    <property type="project" value="UniProtKB-SubCell"/>
</dbReference>
<evidence type="ECO:0000256" key="9">
    <source>
        <dbReference type="SAM" id="MobiDB-lite"/>
    </source>
</evidence>
<evidence type="ECO:0000259" key="10">
    <source>
        <dbReference type="PROSITE" id="PS50199"/>
    </source>
</evidence>
<dbReference type="Pfam" id="PF00641">
    <property type="entry name" value="Zn_ribbon_RanBP"/>
    <property type="match status" value="2"/>
</dbReference>
<evidence type="ECO:0000256" key="8">
    <source>
        <dbReference type="PROSITE-ProRule" id="PRU00322"/>
    </source>
</evidence>
<feature type="compositionally biased region" description="Basic and acidic residues" evidence="9">
    <location>
        <begin position="82"/>
        <end position="113"/>
    </location>
</feature>
<dbReference type="FunFam" id="4.10.1060.10:FF:000004">
    <property type="entry name" value="Zinc finger Ran-binding domain-containing protein 2"/>
    <property type="match status" value="1"/>
</dbReference>
<evidence type="ECO:0000256" key="5">
    <source>
        <dbReference type="ARBA" id="ARBA00022833"/>
    </source>
</evidence>
<dbReference type="AlphaFoldDB" id="A0AAD9IIQ9"/>